<evidence type="ECO:0000313" key="2">
    <source>
        <dbReference type="Proteomes" id="UP000029567"/>
    </source>
</evidence>
<comment type="caution">
    <text evidence="1">The sequence shown here is derived from an EMBL/GenBank/DDBJ whole genome shotgun (WGS) entry which is preliminary data.</text>
</comment>
<organism evidence="1 2">
    <name type="scientific">Comamonas thiooxydans</name>
    <dbReference type="NCBI Taxonomy" id="363952"/>
    <lineage>
        <taxon>Bacteria</taxon>
        <taxon>Pseudomonadati</taxon>
        <taxon>Pseudomonadota</taxon>
        <taxon>Betaproteobacteria</taxon>
        <taxon>Burkholderiales</taxon>
        <taxon>Comamonadaceae</taxon>
        <taxon>Comamonas</taxon>
    </lineage>
</organism>
<dbReference type="Proteomes" id="UP000029567">
    <property type="component" value="Unassembled WGS sequence"/>
</dbReference>
<proteinExistence type="predicted"/>
<reference evidence="1 2" key="1">
    <citation type="submission" date="2013-09" db="EMBL/GenBank/DDBJ databases">
        <title>High correlation between genotypes and phenotypes of environmental bacteria Comamonas testosteroni strains.</title>
        <authorList>
            <person name="Liu L."/>
            <person name="Zhu W."/>
            <person name="Xia X."/>
            <person name="Xu B."/>
            <person name="Luo M."/>
            <person name="Wang G."/>
        </authorList>
    </citation>
    <scope>NUCLEOTIDE SEQUENCE [LARGE SCALE GENOMIC DNA]</scope>
    <source>
        <strain evidence="1 2">JL14</strain>
    </source>
</reference>
<dbReference type="EMBL" id="AWTN01000148">
    <property type="protein sequence ID" value="KGG83039.1"/>
    <property type="molecule type" value="Genomic_DNA"/>
</dbReference>
<sequence length="739" mass="76834">MDVRLPDGTIIEGVPDGTTKADLAAKLKKNGMAVPSEWLAAESPKAPERSFTEKAGDAIRDIPRQVGLTARYGLEGLGNAAEIVTNPIRDLVTDPLVRLAGGAPQRTLSDLVTGAKAGPARSKSTGEVATAAADWLGLPKPQTAGERVIGDAARMVAGSGGFVGAGRGLANAGAKTLGSFLSANPTVQASSAAVAGLAGGSVRESGGSEGEQVLASVLGGLAGAAAPAAVNSVTRAARNAPGRLADLVNPGRNTAAQPVDMQISARLEGTGVDWSTVPERVRQAVRQDVEQALKVGDDLNPEALRRLVDFRTVGATPTRGTLTLDPIQVTREKNLAKTGANSTLESAQRLANLEAANNQVLIRQLNDMGADATQDAARAFGDRGVGGLQGWLDSQKANVDRLYQAARDSGGRSAPLDGSSFTRRASELLDENLLGGSLPKDVETHLNSIAQGKVPFNVDYAEQLKTRIGKLQRGTSDGSARMALGVVRQALEETPLLNAGASLGDDAIGAFNSARTANRQMMQQIEKVPALKSLYDGKISPDDFIKRYVTSPTAKVRDVAEMVKVLDSSGKQALRDGVLGELKAAAVGTVEDEAARFSASAFRKALDRLGDRKLSLILSKDEINQLKALSRVADYTTAQPVSSAVNNSNSGALVVGKAMDSLNLLGLVPGMRMLGNLGSDGLKLAVRTSQQSNAMNAVPSIVLRPEVQRQLTLGSLARPASLSSALFAAPLSPQADQND</sequence>
<gene>
    <name evidence="1" type="ORF">P245_25780</name>
</gene>
<accession>A0A0E3B998</accession>
<name>A0A0E3B998_9BURK</name>
<protein>
    <submittedName>
        <fullName evidence="1">Uncharacterized protein</fullName>
    </submittedName>
</protein>
<dbReference type="AlphaFoldDB" id="A0A0E3B998"/>
<evidence type="ECO:0000313" key="1">
    <source>
        <dbReference type="EMBL" id="KGG83039.1"/>
    </source>
</evidence>
<dbReference type="RefSeq" id="WP_034383568.1">
    <property type="nucleotide sequence ID" value="NZ_AWTN01000148.1"/>
</dbReference>